<dbReference type="EMBL" id="FOZG01000003">
    <property type="protein sequence ID" value="SFS09191.1"/>
    <property type="molecule type" value="Genomic_DNA"/>
</dbReference>
<reference evidence="1 2" key="1">
    <citation type="submission" date="2016-10" db="EMBL/GenBank/DDBJ databases">
        <authorList>
            <person name="de Groot N.N."/>
        </authorList>
    </citation>
    <scope>NUCLEOTIDE SEQUENCE [LARGE SCALE GENOMIC DNA]</scope>
    <source>
        <strain evidence="1 2">S5-249</strain>
    </source>
</reference>
<organism evidence="1 2">
    <name type="scientific">Sphingomonas jatrophae</name>
    <dbReference type="NCBI Taxonomy" id="1166337"/>
    <lineage>
        <taxon>Bacteria</taxon>
        <taxon>Pseudomonadati</taxon>
        <taxon>Pseudomonadota</taxon>
        <taxon>Alphaproteobacteria</taxon>
        <taxon>Sphingomonadales</taxon>
        <taxon>Sphingomonadaceae</taxon>
        <taxon>Sphingomonas</taxon>
    </lineage>
</organism>
<evidence type="ECO:0000313" key="1">
    <source>
        <dbReference type="EMBL" id="SFS09191.1"/>
    </source>
</evidence>
<sequence>MTSKFPFGVTGPLDDMMKRQREQSDLIKQALGPSFALQELTRKLPTGLAAIEAAERSGILKTAALMRGTRIGEVMAASEALRLSRISVLKPYATLNWMMALQKTGFAINRDPTGILAKQHALVGSTVADLAKLGDLVGTNRSLIGKLMAVPSIGAQFRAMSEALSPQLGILKLAADRARMIDMMTLRATGRAVATSSAVAMAEQVIEAQRIVEAIGHTDDPTQATDLIVAFITLMSAMFSMFGENTVKELRNLGALALLGLLLNFQTIYKEVTPQDLTPAEQHAHGEVVGRMNTIEEKLDEILAADHAADQAYVETHPRGELKRIAPIRRDPQGKAQILMRGDAGMEIAVKESRGKWRLVIYRDPLTEQLSEGWIFAPAIAMYVVPEGE</sequence>
<dbReference type="Proteomes" id="UP000198824">
    <property type="component" value="Unassembled WGS sequence"/>
</dbReference>
<keyword evidence="2" id="KW-1185">Reference proteome</keyword>
<protein>
    <submittedName>
        <fullName evidence="1">Uncharacterized protein</fullName>
    </submittedName>
</protein>
<gene>
    <name evidence="1" type="ORF">SAMN05192580_3233</name>
</gene>
<dbReference type="RefSeq" id="WP_093316121.1">
    <property type="nucleotide sequence ID" value="NZ_FOZG01000003.1"/>
</dbReference>
<evidence type="ECO:0000313" key="2">
    <source>
        <dbReference type="Proteomes" id="UP000198824"/>
    </source>
</evidence>
<proteinExistence type="predicted"/>
<dbReference type="AlphaFoldDB" id="A0A1I6M0E9"/>
<name>A0A1I6M0E9_9SPHN</name>
<dbReference type="OrthoDB" id="7535619at2"/>
<dbReference type="STRING" id="1166337.SAMN05192580_3233"/>
<accession>A0A1I6M0E9</accession>